<dbReference type="Gene3D" id="4.10.240.10">
    <property type="entry name" value="Zn(2)-C6 fungal-type DNA-binding domain"/>
    <property type="match status" value="1"/>
</dbReference>
<dbReference type="InParanoid" id="D7G8Z3"/>
<protein>
    <recommendedName>
        <fullName evidence="2">Zn(2)-C6 fungal-type domain-containing protein</fullName>
    </recommendedName>
</protein>
<dbReference type="EMBL" id="FN649181">
    <property type="protein sequence ID" value="CBJ28154.1"/>
    <property type="molecule type" value="Genomic_DNA"/>
</dbReference>
<dbReference type="OrthoDB" id="2740448at2759"/>
<dbReference type="SMART" id="SM00066">
    <property type="entry name" value="GAL4"/>
    <property type="match status" value="1"/>
</dbReference>
<feature type="region of interest" description="Disordered" evidence="1">
    <location>
        <begin position="483"/>
        <end position="540"/>
    </location>
</feature>
<dbReference type="InterPro" id="IPR001138">
    <property type="entry name" value="Zn2Cys6_DnaBD"/>
</dbReference>
<dbReference type="EMBL" id="FN649735">
    <property type="protein sequence ID" value="CBJ28154.1"/>
    <property type="molecule type" value="Genomic_DNA"/>
</dbReference>
<feature type="compositionally biased region" description="Gly residues" evidence="1">
    <location>
        <begin position="369"/>
        <end position="381"/>
    </location>
</feature>
<feature type="compositionally biased region" description="Basic residues" evidence="1">
    <location>
        <begin position="93"/>
        <end position="103"/>
    </location>
</feature>
<dbReference type="InterPro" id="IPR036864">
    <property type="entry name" value="Zn2-C6_fun-type_DNA-bd_sf"/>
</dbReference>
<feature type="compositionally biased region" description="Low complexity" evidence="1">
    <location>
        <begin position="73"/>
        <end position="88"/>
    </location>
</feature>
<feature type="region of interest" description="Disordered" evidence="1">
    <location>
        <begin position="366"/>
        <end position="390"/>
    </location>
</feature>
<feature type="domain" description="Zn(2)-C6 fungal-type" evidence="2">
    <location>
        <begin position="27"/>
        <end position="54"/>
    </location>
</feature>
<feature type="compositionally biased region" description="Basic residues" evidence="1">
    <location>
        <begin position="593"/>
        <end position="603"/>
    </location>
</feature>
<accession>D7G8Z3</accession>
<proteinExistence type="predicted"/>
<keyword evidence="4" id="KW-1185">Reference proteome</keyword>
<evidence type="ECO:0000313" key="3">
    <source>
        <dbReference type="EMBL" id="CBJ28154.1"/>
    </source>
</evidence>
<dbReference type="Proteomes" id="UP000002630">
    <property type="component" value="Linkage Group LG10"/>
</dbReference>
<sequence>MPSLVKKRSHVGDAPGDQQSTLKMRRSCDACALAKRRCDGELRCSLCCKKSIRCVYSTRQKSGPKGHKTPGESVAATVTTSISSTTTADKPIKRCKTSKKPSKKQASAAAAPSTTTTGWQQHQRQQSSLLKTVPPGKSEPITPAALALSATAAVAPASPSLSKRQQPAAPGRRYASQQVARKEPRLRHQRKDEAAEETAGAKFAPLPRMVPRRGSSVSAPGSESSVDGSSSSLSWDDVQDVFVSSLEDDVLWSCDDFSDDDRAEGWAAAGVASDDHSPGGFDWLPLNAENVTPSSDLPKALEAILMAGDQESVLTTDQTATTAAPRPAGQFAGQPPPSMALAPQEPMMSQMLPSRASSPSVVFAQRSPGAGGSYGGGGESSGGWPPSTKISDDVEPVVVNVLPTASGSSSSSSGMLQNSLGGISDTKAADCGDGACSPISAWTPEAVVAGASTLLAVLSDADFCSGVRSDILTGGNGWGVERRHQQHQHQHNDDSSTRWSWPPRNLGANYSMVPRSPPAATPTVVADGSWHSETTATTDGVAVSEKKRRHYYHRQQQQQQQQRLALAPPDIRSLVKELSTPSDGGGTTARGGKGSKRYRTATL</sequence>
<name>D7G8Z3_ECTSI</name>
<dbReference type="SUPFAM" id="SSF57701">
    <property type="entry name" value="Zn2/Cys6 DNA-binding domain"/>
    <property type="match status" value="1"/>
</dbReference>
<evidence type="ECO:0000259" key="2">
    <source>
        <dbReference type="PROSITE" id="PS00463"/>
    </source>
</evidence>
<organism evidence="3 4">
    <name type="scientific">Ectocarpus siliculosus</name>
    <name type="common">Brown alga</name>
    <name type="synonym">Conferva siliculosa</name>
    <dbReference type="NCBI Taxonomy" id="2880"/>
    <lineage>
        <taxon>Eukaryota</taxon>
        <taxon>Sar</taxon>
        <taxon>Stramenopiles</taxon>
        <taxon>Ochrophyta</taxon>
        <taxon>PX clade</taxon>
        <taxon>Phaeophyceae</taxon>
        <taxon>Ectocarpales</taxon>
        <taxon>Ectocarpaceae</taxon>
        <taxon>Ectocarpus</taxon>
    </lineage>
</organism>
<evidence type="ECO:0000313" key="4">
    <source>
        <dbReference type="Proteomes" id="UP000002630"/>
    </source>
</evidence>
<feature type="compositionally biased region" description="Polar residues" evidence="1">
    <location>
        <begin position="118"/>
        <end position="130"/>
    </location>
</feature>
<feature type="region of interest" description="Disordered" evidence="1">
    <location>
        <begin position="153"/>
        <end position="233"/>
    </location>
</feature>
<dbReference type="PROSITE" id="PS00463">
    <property type="entry name" value="ZN2_CY6_FUNGAL_1"/>
    <property type="match status" value="1"/>
</dbReference>
<dbReference type="AlphaFoldDB" id="D7G8Z3"/>
<feature type="region of interest" description="Disordered" evidence="1">
    <location>
        <begin position="317"/>
        <end position="337"/>
    </location>
</feature>
<reference evidence="3 4" key="1">
    <citation type="journal article" date="2010" name="Nature">
        <title>The Ectocarpus genome and the independent evolution of multicellularity in brown algae.</title>
        <authorList>
            <person name="Cock J.M."/>
            <person name="Sterck L."/>
            <person name="Rouze P."/>
            <person name="Scornet D."/>
            <person name="Allen A.E."/>
            <person name="Amoutzias G."/>
            <person name="Anthouard V."/>
            <person name="Artiguenave F."/>
            <person name="Aury J.M."/>
            <person name="Badger J.H."/>
            <person name="Beszteri B."/>
            <person name="Billiau K."/>
            <person name="Bonnet E."/>
            <person name="Bothwell J.H."/>
            <person name="Bowler C."/>
            <person name="Boyen C."/>
            <person name="Brownlee C."/>
            <person name="Carrano C.J."/>
            <person name="Charrier B."/>
            <person name="Cho G.Y."/>
            <person name="Coelho S.M."/>
            <person name="Collen J."/>
            <person name="Corre E."/>
            <person name="Da Silva C."/>
            <person name="Delage L."/>
            <person name="Delaroque N."/>
            <person name="Dittami S.M."/>
            <person name="Doulbeau S."/>
            <person name="Elias M."/>
            <person name="Farnham G."/>
            <person name="Gachon C.M."/>
            <person name="Gschloessl B."/>
            <person name="Heesch S."/>
            <person name="Jabbari K."/>
            <person name="Jubin C."/>
            <person name="Kawai H."/>
            <person name="Kimura K."/>
            <person name="Kloareg B."/>
            <person name="Kupper F.C."/>
            <person name="Lang D."/>
            <person name="Le Bail A."/>
            <person name="Leblanc C."/>
            <person name="Lerouge P."/>
            <person name="Lohr M."/>
            <person name="Lopez P.J."/>
            <person name="Martens C."/>
            <person name="Maumus F."/>
            <person name="Michel G."/>
            <person name="Miranda-Saavedra D."/>
            <person name="Morales J."/>
            <person name="Moreau H."/>
            <person name="Motomura T."/>
            <person name="Nagasato C."/>
            <person name="Napoli C.A."/>
            <person name="Nelson D.R."/>
            <person name="Nyvall-Collen P."/>
            <person name="Peters A.F."/>
            <person name="Pommier C."/>
            <person name="Potin P."/>
            <person name="Poulain J."/>
            <person name="Quesneville H."/>
            <person name="Read B."/>
            <person name="Rensing S.A."/>
            <person name="Ritter A."/>
            <person name="Rousvoal S."/>
            <person name="Samanta M."/>
            <person name="Samson G."/>
            <person name="Schroeder D.C."/>
            <person name="Segurens B."/>
            <person name="Strittmatter M."/>
            <person name="Tonon T."/>
            <person name="Tregear J.W."/>
            <person name="Valentin K."/>
            <person name="von Dassow P."/>
            <person name="Yamagishi T."/>
            <person name="Van de Peer Y."/>
            <person name="Wincker P."/>
        </authorList>
    </citation>
    <scope>NUCLEOTIDE SEQUENCE [LARGE SCALE GENOMIC DNA]</scope>
    <source>
        <strain evidence="4">Ec32 / CCAP1310/4</strain>
    </source>
</reference>
<dbReference type="GO" id="GO:0008270">
    <property type="term" value="F:zinc ion binding"/>
    <property type="evidence" value="ECO:0007669"/>
    <property type="project" value="InterPro"/>
</dbReference>
<feature type="region of interest" description="Disordered" evidence="1">
    <location>
        <begin position="576"/>
        <end position="603"/>
    </location>
</feature>
<feature type="compositionally biased region" description="Low complexity" evidence="1">
    <location>
        <begin position="153"/>
        <end position="162"/>
    </location>
</feature>
<feature type="region of interest" description="Disordered" evidence="1">
    <location>
        <begin position="59"/>
        <end position="141"/>
    </location>
</feature>
<dbReference type="GO" id="GO:0000981">
    <property type="term" value="F:DNA-binding transcription factor activity, RNA polymerase II-specific"/>
    <property type="evidence" value="ECO:0007669"/>
    <property type="project" value="InterPro"/>
</dbReference>
<evidence type="ECO:0000256" key="1">
    <source>
        <dbReference type="SAM" id="MobiDB-lite"/>
    </source>
</evidence>
<feature type="compositionally biased region" description="Low complexity" evidence="1">
    <location>
        <begin position="104"/>
        <end position="117"/>
    </location>
</feature>
<gene>
    <name evidence="3" type="ORF">Esi_0094_0015</name>
</gene>
<feature type="compositionally biased region" description="Low complexity" evidence="1">
    <location>
        <begin position="214"/>
        <end position="233"/>
    </location>
</feature>
<dbReference type="CDD" id="cd00067">
    <property type="entry name" value="GAL4"/>
    <property type="match status" value="1"/>
</dbReference>
<feature type="compositionally biased region" description="Gly residues" evidence="1">
    <location>
        <begin position="583"/>
        <end position="592"/>
    </location>
</feature>